<dbReference type="RefSeq" id="WP_203990612.1">
    <property type="nucleotide sequence ID" value="NZ_BOPG01000012.1"/>
</dbReference>
<dbReference type="EMBL" id="BOPG01000012">
    <property type="protein sequence ID" value="GIJ54859.1"/>
    <property type="molecule type" value="Genomic_DNA"/>
</dbReference>
<feature type="domain" description="Gfo/Idh/MocA-like oxidoreductase N-terminal" evidence="2">
    <location>
        <begin position="7"/>
        <end position="125"/>
    </location>
</feature>
<dbReference type="GO" id="GO:0016491">
    <property type="term" value="F:oxidoreductase activity"/>
    <property type="evidence" value="ECO:0007669"/>
    <property type="project" value="UniProtKB-KW"/>
</dbReference>
<dbReference type="InterPro" id="IPR055170">
    <property type="entry name" value="GFO_IDH_MocA-like_dom"/>
</dbReference>
<evidence type="ECO:0000256" key="1">
    <source>
        <dbReference type="ARBA" id="ARBA00023002"/>
    </source>
</evidence>
<evidence type="ECO:0000259" key="2">
    <source>
        <dbReference type="Pfam" id="PF01408"/>
    </source>
</evidence>
<dbReference type="SUPFAM" id="SSF51735">
    <property type="entry name" value="NAD(P)-binding Rossmann-fold domains"/>
    <property type="match status" value="1"/>
</dbReference>
<reference evidence="4" key="1">
    <citation type="submission" date="2021-01" db="EMBL/GenBank/DDBJ databases">
        <title>Whole genome shotgun sequence of Virgisporangium aurantiacum NBRC 16421.</title>
        <authorList>
            <person name="Komaki H."/>
            <person name="Tamura T."/>
        </authorList>
    </citation>
    <scope>NUCLEOTIDE SEQUENCE</scope>
    <source>
        <strain evidence="4">NBRC 16421</strain>
    </source>
</reference>
<dbReference type="PANTHER" id="PTHR43818">
    <property type="entry name" value="BCDNA.GH03377"/>
    <property type="match status" value="1"/>
</dbReference>
<dbReference type="SUPFAM" id="SSF55347">
    <property type="entry name" value="Glyceraldehyde-3-phosphate dehydrogenase-like, C-terminal domain"/>
    <property type="match status" value="1"/>
</dbReference>
<evidence type="ECO:0000259" key="3">
    <source>
        <dbReference type="Pfam" id="PF22725"/>
    </source>
</evidence>
<dbReference type="PANTHER" id="PTHR43818:SF11">
    <property type="entry name" value="BCDNA.GH03377"/>
    <property type="match status" value="1"/>
</dbReference>
<dbReference type="InterPro" id="IPR036291">
    <property type="entry name" value="NAD(P)-bd_dom_sf"/>
</dbReference>
<dbReference type="GO" id="GO:0000166">
    <property type="term" value="F:nucleotide binding"/>
    <property type="evidence" value="ECO:0007669"/>
    <property type="project" value="InterPro"/>
</dbReference>
<evidence type="ECO:0000313" key="4">
    <source>
        <dbReference type="EMBL" id="GIJ54859.1"/>
    </source>
</evidence>
<name>A0A8J3YZG2_9ACTN</name>
<proteinExistence type="predicted"/>
<sequence>MTTQQKALLVGAGPMGREWLRALAERDDVEVVGLVDLDEAAARAALDARGLTAAASGPAIESIVDGAGPDFVVDVTAPAAHHPVTMTALRLGLPVLGEKPLAATLAEALELVAAAEVHGRLFMVGQSRRYEPHAARFRELVAGAGPVGILTAAMYRAPRFGGFRDVMDHPLLLDMAVHAFDAARWFLDADPVGVYCEEFNPTWSWYRGAAAASATFEMTTGARFVYTGSWCSPGHETSWNGEWRASGATGSVLWDGDGPPLGVTPSDADGGPYGIRGVLDEFLAALRTGSTPTGECHDNLSTLAMVHAAVGSARERRHVRVADVLAAAHEEACRRAVGPVRDRLRSWSTLPPTAAGARQVHPG</sequence>
<evidence type="ECO:0000313" key="5">
    <source>
        <dbReference type="Proteomes" id="UP000612585"/>
    </source>
</evidence>
<accession>A0A8J3YZG2</accession>
<dbReference type="Gene3D" id="3.40.50.720">
    <property type="entry name" value="NAD(P)-binding Rossmann-like Domain"/>
    <property type="match status" value="1"/>
</dbReference>
<keyword evidence="5" id="KW-1185">Reference proteome</keyword>
<dbReference type="Gene3D" id="3.30.360.10">
    <property type="entry name" value="Dihydrodipicolinate Reductase, domain 2"/>
    <property type="match status" value="1"/>
</dbReference>
<organism evidence="4 5">
    <name type="scientific">Virgisporangium aurantiacum</name>
    <dbReference type="NCBI Taxonomy" id="175570"/>
    <lineage>
        <taxon>Bacteria</taxon>
        <taxon>Bacillati</taxon>
        <taxon>Actinomycetota</taxon>
        <taxon>Actinomycetes</taxon>
        <taxon>Micromonosporales</taxon>
        <taxon>Micromonosporaceae</taxon>
        <taxon>Virgisporangium</taxon>
    </lineage>
</organism>
<protein>
    <submittedName>
        <fullName evidence="4">Dehydrogenase</fullName>
    </submittedName>
</protein>
<dbReference type="Proteomes" id="UP000612585">
    <property type="component" value="Unassembled WGS sequence"/>
</dbReference>
<dbReference type="InterPro" id="IPR000683">
    <property type="entry name" value="Gfo/Idh/MocA-like_OxRdtase_N"/>
</dbReference>
<keyword evidence="1" id="KW-0560">Oxidoreductase</keyword>
<gene>
    <name evidence="4" type="ORF">Vau01_023750</name>
</gene>
<comment type="caution">
    <text evidence="4">The sequence shown here is derived from an EMBL/GenBank/DDBJ whole genome shotgun (WGS) entry which is preliminary data.</text>
</comment>
<dbReference type="AlphaFoldDB" id="A0A8J3YZG2"/>
<dbReference type="Pfam" id="PF01408">
    <property type="entry name" value="GFO_IDH_MocA"/>
    <property type="match status" value="1"/>
</dbReference>
<dbReference type="InterPro" id="IPR050463">
    <property type="entry name" value="Gfo/Idh/MocA_oxidrdct_glycsds"/>
</dbReference>
<dbReference type="Pfam" id="PF22725">
    <property type="entry name" value="GFO_IDH_MocA_C3"/>
    <property type="match status" value="1"/>
</dbReference>
<feature type="domain" description="GFO/IDH/MocA-like oxidoreductase" evidence="3">
    <location>
        <begin position="171"/>
        <end position="252"/>
    </location>
</feature>